<organism evidence="6 7">
    <name type="scientific">Sistotremastrum suecicum HHB10207 ss-3</name>
    <dbReference type="NCBI Taxonomy" id="1314776"/>
    <lineage>
        <taxon>Eukaryota</taxon>
        <taxon>Fungi</taxon>
        <taxon>Dikarya</taxon>
        <taxon>Basidiomycota</taxon>
        <taxon>Agaricomycotina</taxon>
        <taxon>Agaricomycetes</taxon>
        <taxon>Sistotremastrales</taxon>
        <taxon>Sistotremastraceae</taxon>
        <taxon>Sistotremastrum</taxon>
    </lineage>
</organism>
<sequence>MTQASHLDVTIILYGHNESRVEVTMKPKIPEAYRNPEAFGAFEGWVQGFLFARGKDVKHSEAWKCSVCGDPSRESDCNVASWIHLPQPKVNLYIFTVCDLDKRSCYEAIQVQRRMMSTVSGVPYQPPMFAPKPPGVQFPLAGSCAMCEKDATASPDAGILRCSGCKLTSHFRAVCQKNDWSRHKAACKAVRDVQWVGLD</sequence>
<dbReference type="STRING" id="1314776.A0A166DNV9"/>
<dbReference type="AlphaFoldDB" id="A0A166DNV9"/>
<evidence type="ECO:0000313" key="7">
    <source>
        <dbReference type="Proteomes" id="UP000076798"/>
    </source>
</evidence>
<reference evidence="6 7" key="1">
    <citation type="journal article" date="2016" name="Mol. Biol. Evol.">
        <title>Comparative Genomics of Early-Diverging Mushroom-Forming Fungi Provides Insights into the Origins of Lignocellulose Decay Capabilities.</title>
        <authorList>
            <person name="Nagy L.G."/>
            <person name="Riley R."/>
            <person name="Tritt A."/>
            <person name="Adam C."/>
            <person name="Daum C."/>
            <person name="Floudas D."/>
            <person name="Sun H."/>
            <person name="Yadav J.S."/>
            <person name="Pangilinan J."/>
            <person name="Larsson K.H."/>
            <person name="Matsuura K."/>
            <person name="Barry K."/>
            <person name="Labutti K."/>
            <person name="Kuo R."/>
            <person name="Ohm R.A."/>
            <person name="Bhattacharya S.S."/>
            <person name="Shirouzu T."/>
            <person name="Yoshinaga Y."/>
            <person name="Martin F.M."/>
            <person name="Grigoriev I.V."/>
            <person name="Hibbett D.S."/>
        </authorList>
    </citation>
    <scope>NUCLEOTIDE SEQUENCE [LARGE SCALE GENOMIC DNA]</scope>
    <source>
        <strain evidence="6 7">HHB10207 ss-3</strain>
    </source>
</reference>
<dbReference type="OrthoDB" id="2831360at2759"/>
<name>A0A166DNV9_9AGAM</name>
<protein>
    <recommendedName>
        <fullName evidence="5">MYND-type domain-containing protein</fullName>
    </recommendedName>
</protein>
<evidence type="ECO:0000256" key="1">
    <source>
        <dbReference type="ARBA" id="ARBA00022723"/>
    </source>
</evidence>
<evidence type="ECO:0000256" key="3">
    <source>
        <dbReference type="ARBA" id="ARBA00022833"/>
    </source>
</evidence>
<keyword evidence="1" id="KW-0479">Metal-binding</keyword>
<keyword evidence="2 4" id="KW-0863">Zinc-finger</keyword>
<evidence type="ECO:0000259" key="5">
    <source>
        <dbReference type="PROSITE" id="PS50865"/>
    </source>
</evidence>
<proteinExistence type="predicted"/>
<keyword evidence="3" id="KW-0862">Zinc</keyword>
<keyword evidence="7" id="KW-1185">Reference proteome</keyword>
<dbReference type="PROSITE" id="PS50865">
    <property type="entry name" value="ZF_MYND_2"/>
    <property type="match status" value="1"/>
</dbReference>
<evidence type="ECO:0000256" key="4">
    <source>
        <dbReference type="PROSITE-ProRule" id="PRU00134"/>
    </source>
</evidence>
<evidence type="ECO:0000313" key="6">
    <source>
        <dbReference type="EMBL" id="KZT38738.1"/>
    </source>
</evidence>
<feature type="domain" description="MYND-type" evidence="5">
    <location>
        <begin position="144"/>
        <end position="187"/>
    </location>
</feature>
<dbReference type="EMBL" id="KV428058">
    <property type="protein sequence ID" value="KZT38738.1"/>
    <property type="molecule type" value="Genomic_DNA"/>
</dbReference>
<gene>
    <name evidence="6" type="ORF">SISSUDRAFT_720164</name>
</gene>
<accession>A0A166DNV9</accession>
<dbReference type="Pfam" id="PF01753">
    <property type="entry name" value="zf-MYND"/>
    <property type="match status" value="1"/>
</dbReference>
<evidence type="ECO:0000256" key="2">
    <source>
        <dbReference type="ARBA" id="ARBA00022771"/>
    </source>
</evidence>
<dbReference type="SUPFAM" id="SSF144232">
    <property type="entry name" value="HIT/MYND zinc finger-like"/>
    <property type="match status" value="1"/>
</dbReference>
<dbReference type="GO" id="GO:0008270">
    <property type="term" value="F:zinc ion binding"/>
    <property type="evidence" value="ECO:0007669"/>
    <property type="project" value="UniProtKB-KW"/>
</dbReference>
<dbReference type="Gene3D" id="6.10.140.2220">
    <property type="match status" value="1"/>
</dbReference>
<dbReference type="InterPro" id="IPR002893">
    <property type="entry name" value="Znf_MYND"/>
</dbReference>
<dbReference type="Proteomes" id="UP000076798">
    <property type="component" value="Unassembled WGS sequence"/>
</dbReference>